<reference evidence="1" key="1">
    <citation type="journal article" date="2015" name="Nature">
        <title>Complex archaea that bridge the gap between prokaryotes and eukaryotes.</title>
        <authorList>
            <person name="Spang A."/>
            <person name="Saw J.H."/>
            <person name="Jorgensen S.L."/>
            <person name="Zaremba-Niedzwiedzka K."/>
            <person name="Martijn J."/>
            <person name="Lind A.E."/>
            <person name="van Eijk R."/>
            <person name="Schleper C."/>
            <person name="Guy L."/>
            <person name="Ettema T.J."/>
        </authorList>
    </citation>
    <scope>NUCLEOTIDE SEQUENCE</scope>
</reference>
<protein>
    <submittedName>
        <fullName evidence="1">Uncharacterized protein</fullName>
    </submittedName>
</protein>
<accession>A0A0F9T147</accession>
<organism evidence="1">
    <name type="scientific">marine sediment metagenome</name>
    <dbReference type="NCBI Taxonomy" id="412755"/>
    <lineage>
        <taxon>unclassified sequences</taxon>
        <taxon>metagenomes</taxon>
        <taxon>ecological metagenomes</taxon>
    </lineage>
</organism>
<dbReference type="AlphaFoldDB" id="A0A0F9T147"/>
<evidence type="ECO:0000313" key="1">
    <source>
        <dbReference type="EMBL" id="KKN35223.1"/>
    </source>
</evidence>
<sequence length="79" mass="8993">MCECLASLREQGYKLPFEQRISFTMQTEALIATPWGVELQCQTKTRRRSSAGSKFLLLNYCPICGKDLREKSEEGDDGE</sequence>
<dbReference type="EMBL" id="LAZR01002054">
    <property type="protein sequence ID" value="KKN35223.1"/>
    <property type="molecule type" value="Genomic_DNA"/>
</dbReference>
<proteinExistence type="predicted"/>
<name>A0A0F9T147_9ZZZZ</name>
<comment type="caution">
    <text evidence="1">The sequence shown here is derived from an EMBL/GenBank/DDBJ whole genome shotgun (WGS) entry which is preliminary data.</text>
</comment>
<gene>
    <name evidence="1" type="ORF">LCGC14_0785950</name>
</gene>